<dbReference type="Gene3D" id="3.40.50.140">
    <property type="match status" value="1"/>
</dbReference>
<dbReference type="InterPro" id="IPR013824">
    <property type="entry name" value="Topo_IA_cen_sub1"/>
</dbReference>
<evidence type="ECO:0000256" key="3">
    <source>
        <dbReference type="ARBA" id="ARBA00012891"/>
    </source>
</evidence>
<dbReference type="InterPro" id="IPR013497">
    <property type="entry name" value="Topo_IA_cen"/>
</dbReference>
<dbReference type="InterPro" id="IPR013826">
    <property type="entry name" value="Topo_IA_cen_sub3"/>
</dbReference>
<comment type="catalytic activity">
    <reaction evidence="1">
        <text>ATP-independent breakage of single-stranded DNA, followed by passage and rejoining.</text>
        <dbReference type="EC" id="5.6.2.1"/>
    </reaction>
</comment>
<keyword evidence="7 14" id="KW-0413">Isomerase</keyword>
<dbReference type="NCBIfam" id="TIGR01056">
    <property type="entry name" value="topB"/>
    <property type="match status" value="1"/>
</dbReference>
<dbReference type="SMART" id="SM00493">
    <property type="entry name" value="TOPRIM"/>
    <property type="match status" value="1"/>
</dbReference>
<evidence type="ECO:0000256" key="8">
    <source>
        <dbReference type="ARBA" id="ARBA00030003"/>
    </source>
</evidence>
<dbReference type="SMART" id="SM00437">
    <property type="entry name" value="TOP1Ac"/>
    <property type="match status" value="1"/>
</dbReference>
<dbReference type="InterPro" id="IPR003602">
    <property type="entry name" value="Topo_IA_DNA-bd_dom"/>
</dbReference>
<comment type="similarity">
    <text evidence="2">Belongs to the type IA topoisomerase family.</text>
</comment>
<evidence type="ECO:0000256" key="11">
    <source>
        <dbReference type="ARBA" id="ARBA00032877"/>
    </source>
</evidence>
<dbReference type="PANTHER" id="PTHR11390">
    <property type="entry name" value="PROKARYOTIC DNA TOPOISOMERASE"/>
    <property type="match status" value="1"/>
</dbReference>
<dbReference type="InterPro" id="IPR034144">
    <property type="entry name" value="TOPRIM_TopoIII"/>
</dbReference>
<reference evidence="14 15" key="1">
    <citation type="submission" date="2020-11" db="EMBL/GenBank/DDBJ databases">
        <authorList>
            <person name="Peeters C."/>
        </authorList>
    </citation>
    <scope>NUCLEOTIDE SEQUENCE [LARGE SCALE GENOMIC DNA]</scope>
    <source>
        <strain evidence="14 15">LMG 7974</strain>
    </source>
</reference>
<evidence type="ECO:0000256" key="6">
    <source>
        <dbReference type="ARBA" id="ARBA00023125"/>
    </source>
</evidence>
<comment type="caution">
    <text evidence="14">The sequence shown here is derived from an EMBL/GenBank/DDBJ whole genome shotgun (WGS) entry which is preliminary data.</text>
</comment>
<feature type="domain" description="Toprim" evidence="12">
    <location>
        <begin position="2"/>
        <end position="136"/>
    </location>
</feature>
<evidence type="ECO:0000259" key="13">
    <source>
        <dbReference type="PROSITE" id="PS52039"/>
    </source>
</evidence>
<evidence type="ECO:0000256" key="10">
    <source>
        <dbReference type="ARBA" id="ARBA00032235"/>
    </source>
</evidence>
<evidence type="ECO:0000256" key="2">
    <source>
        <dbReference type="ARBA" id="ARBA00009446"/>
    </source>
</evidence>
<dbReference type="Pfam" id="PF01131">
    <property type="entry name" value="Topoisom_bac"/>
    <property type="match status" value="1"/>
</dbReference>
<dbReference type="Pfam" id="PF01751">
    <property type="entry name" value="Toprim"/>
    <property type="match status" value="1"/>
</dbReference>
<proteinExistence type="inferred from homology"/>
<dbReference type="PANTHER" id="PTHR11390:SF21">
    <property type="entry name" value="DNA TOPOISOMERASE 3-ALPHA"/>
    <property type="match status" value="1"/>
</dbReference>
<evidence type="ECO:0000313" key="15">
    <source>
        <dbReference type="Proteomes" id="UP000789803"/>
    </source>
</evidence>
<dbReference type="EC" id="5.6.2.1" evidence="3"/>
<dbReference type="InterPro" id="IPR013825">
    <property type="entry name" value="Topo_IA_cen_sub2"/>
</dbReference>
<accession>A0ABN7KAT1</accession>
<dbReference type="InterPro" id="IPR023405">
    <property type="entry name" value="Topo_IA_core_domain"/>
</dbReference>
<dbReference type="PRINTS" id="PR00417">
    <property type="entry name" value="PRTPISMRASEI"/>
</dbReference>
<name>A0ABN7KAT1_9BACT</name>
<dbReference type="InterPro" id="IPR003601">
    <property type="entry name" value="Topo_IA_2"/>
</dbReference>
<dbReference type="GO" id="GO:0003917">
    <property type="term" value="F:DNA topoisomerase type I (single strand cut, ATP-independent) activity"/>
    <property type="evidence" value="ECO:0007669"/>
    <property type="project" value="UniProtKB-EC"/>
</dbReference>
<dbReference type="InterPro" id="IPR006171">
    <property type="entry name" value="TOPRIM_dom"/>
</dbReference>
<dbReference type="Gene3D" id="2.70.20.10">
    <property type="entry name" value="Topoisomerase I, domain 3"/>
    <property type="match status" value="1"/>
</dbReference>
<dbReference type="PROSITE" id="PS52039">
    <property type="entry name" value="TOPO_IA_2"/>
    <property type="match status" value="1"/>
</dbReference>
<evidence type="ECO:0000256" key="5">
    <source>
        <dbReference type="ARBA" id="ARBA00023029"/>
    </source>
</evidence>
<dbReference type="Gene3D" id="3.30.65.10">
    <property type="entry name" value="Bacterial Topoisomerase I, domain 1"/>
    <property type="match status" value="1"/>
</dbReference>
<dbReference type="RefSeq" id="WP_229933354.1">
    <property type="nucleotide sequence ID" value="NZ_CAJHOF010000017.1"/>
</dbReference>
<dbReference type="Gene3D" id="1.10.290.10">
    <property type="entry name" value="Topoisomerase I, domain 4"/>
    <property type="match status" value="1"/>
</dbReference>
<feature type="domain" description="Topo IA-type catalytic" evidence="13">
    <location>
        <begin position="152"/>
        <end position="603"/>
    </location>
</feature>
<dbReference type="InterPro" id="IPR000380">
    <property type="entry name" value="Topo_IA"/>
</dbReference>
<dbReference type="EMBL" id="CAJHOF010000017">
    <property type="protein sequence ID" value="CAD7289497.1"/>
    <property type="molecule type" value="Genomic_DNA"/>
</dbReference>
<evidence type="ECO:0000256" key="9">
    <source>
        <dbReference type="ARBA" id="ARBA00031985"/>
    </source>
</evidence>
<dbReference type="InterPro" id="IPR005738">
    <property type="entry name" value="TopoIII"/>
</dbReference>
<sequence length="727" mass="83084">MARLFIAEKPELARAIVAGMDGNEQTCNGYIKKGNDLVTWSYGHILALKEPDEINPKYKKWNLADLPLNITFKYKPIPSSSKQLKNIIELINDSNVSEIVHCGDPDEEGQILIDEIIEYSRTTKPVKRMLINDITPKAVKKELENIKDNRNFKNISNSGFARSRADYLVGMNLTRAYSLNYQKQNADFAVFSIGRVQTPILALIVNRDIENDTFKSIDYFELNAKFNFNDENIAKIDFTLKTDEKIMQIEVAQELKDRILNSIFELKIKQESKKENPPLPYNLLNLQSEASKIYGFSAKKTLDITQALREKHKAISYNRSDCEYIPTTIYEQRNDLISALAHNFSNGRFDFSYINSNLKSLAFDDSKITAHYAIIPTETRLNLSNLNADELKIYTLIAKRFLLQFCEPREYESYKIILNSNDLIFEKTLNFTTKLGFKAFLGKSEDDEPELLNSLNGLIAERAINVAIEKKQTKPHPRYTMTTLLKDLNSVAKYVKDEKIKKLLLEKDKEKKGESGGIGTPATRADMIEKLAKQEYIEISNDKKQVITSTKKGKFFINSVSDLYKNPDITALWYEMQKDIQNGNMSIDEFIGSVQQTINDEIQKIKNGEIKMQNDKEIIHCPFCGDGVLRLIKGKNGDFFGCSNYSQGCKFSTNSVNGKPDFSPKEKPQNSSNITEYECPSCKKGRLIRRPSKNDPTKFWYGCSEWKDGCKFTCFESNGKPNFSTNS</sequence>
<dbReference type="SUPFAM" id="SSF56712">
    <property type="entry name" value="Prokaryotic type I DNA topoisomerase"/>
    <property type="match status" value="1"/>
</dbReference>
<gene>
    <name evidence="14" type="primary">topB</name>
    <name evidence="14" type="ORF">LMG7974_01574</name>
</gene>
<evidence type="ECO:0000256" key="7">
    <source>
        <dbReference type="ARBA" id="ARBA00023235"/>
    </source>
</evidence>
<protein>
    <recommendedName>
        <fullName evidence="3">DNA topoisomerase</fullName>
        <ecNumber evidence="3">5.6.2.1</ecNumber>
    </recommendedName>
    <alternativeName>
        <fullName evidence="11">Omega-protein</fullName>
    </alternativeName>
    <alternativeName>
        <fullName evidence="10">Relaxing enzyme</fullName>
    </alternativeName>
    <alternativeName>
        <fullName evidence="8">Swivelase</fullName>
    </alternativeName>
    <alternativeName>
        <fullName evidence="9">Untwisting enzyme</fullName>
    </alternativeName>
</protein>
<dbReference type="Proteomes" id="UP000789803">
    <property type="component" value="Unassembled WGS sequence"/>
</dbReference>
<evidence type="ECO:0000259" key="12">
    <source>
        <dbReference type="PROSITE" id="PS50880"/>
    </source>
</evidence>
<keyword evidence="5" id="KW-0799">Topoisomerase</keyword>
<dbReference type="Gene3D" id="1.10.460.10">
    <property type="entry name" value="Topoisomerase I, domain 2"/>
    <property type="match status" value="1"/>
</dbReference>
<dbReference type="CDD" id="cd03362">
    <property type="entry name" value="TOPRIM_TopoIA_TopoIII"/>
    <property type="match status" value="1"/>
</dbReference>
<organism evidence="14 15">
    <name type="scientific">Campylobacter majalis</name>
    <dbReference type="NCBI Taxonomy" id="2790656"/>
    <lineage>
        <taxon>Bacteria</taxon>
        <taxon>Pseudomonadati</taxon>
        <taxon>Campylobacterota</taxon>
        <taxon>Epsilonproteobacteria</taxon>
        <taxon>Campylobacterales</taxon>
        <taxon>Campylobacteraceae</taxon>
        <taxon>Campylobacter</taxon>
    </lineage>
</organism>
<evidence type="ECO:0000313" key="14">
    <source>
        <dbReference type="EMBL" id="CAD7289497.1"/>
    </source>
</evidence>
<dbReference type="SMART" id="SM00436">
    <property type="entry name" value="TOP1Bc"/>
    <property type="match status" value="1"/>
</dbReference>
<keyword evidence="6" id="KW-0238">DNA-binding</keyword>
<evidence type="ECO:0000256" key="1">
    <source>
        <dbReference type="ARBA" id="ARBA00000213"/>
    </source>
</evidence>
<keyword evidence="4" id="KW-0479">Metal-binding</keyword>
<dbReference type="PROSITE" id="PS50880">
    <property type="entry name" value="TOPRIM"/>
    <property type="match status" value="1"/>
</dbReference>
<evidence type="ECO:0000256" key="4">
    <source>
        <dbReference type="ARBA" id="ARBA00022723"/>
    </source>
</evidence>
<keyword evidence="15" id="KW-1185">Reference proteome</keyword>